<keyword evidence="3" id="KW-1185">Reference proteome</keyword>
<name>A0A6G1K6E2_9PLEO</name>
<gene>
    <name evidence="2" type="ORF">K504DRAFT_503543</name>
</gene>
<feature type="compositionally biased region" description="Polar residues" evidence="1">
    <location>
        <begin position="94"/>
        <end position="115"/>
    </location>
</feature>
<feature type="region of interest" description="Disordered" evidence="1">
    <location>
        <begin position="94"/>
        <end position="119"/>
    </location>
</feature>
<organism evidence="2 3">
    <name type="scientific">Pleomassaria siparia CBS 279.74</name>
    <dbReference type="NCBI Taxonomy" id="1314801"/>
    <lineage>
        <taxon>Eukaryota</taxon>
        <taxon>Fungi</taxon>
        <taxon>Dikarya</taxon>
        <taxon>Ascomycota</taxon>
        <taxon>Pezizomycotina</taxon>
        <taxon>Dothideomycetes</taxon>
        <taxon>Pleosporomycetidae</taxon>
        <taxon>Pleosporales</taxon>
        <taxon>Pleomassariaceae</taxon>
        <taxon>Pleomassaria</taxon>
    </lineage>
</organism>
<evidence type="ECO:0000313" key="2">
    <source>
        <dbReference type="EMBL" id="KAF2708378.1"/>
    </source>
</evidence>
<sequence>MEVPVTDLPGFLVVDNKGAARLVDRSSKKNAGTPMYLDTTPDTVSNTTRTLSVQIASKHGDGTGYDSDQTWQNLKATLCPARAEMKMRRKQTRTTCSPRFSHQPSAFSLQPQRCSTPPDMRRNRILPPLAASKSSEHSTISGFPFCIVRLDPTSPVVPVIVFHLDDKHVSNHCDTLCPFGGEVQSTHPHLKSSLPFSVLDLSQRHPSVPFVALGRRSKALGISRLNSSPNVALDVGQIWLVRAPG</sequence>
<dbReference type="EMBL" id="MU005772">
    <property type="protein sequence ID" value="KAF2708378.1"/>
    <property type="molecule type" value="Genomic_DNA"/>
</dbReference>
<evidence type="ECO:0000313" key="3">
    <source>
        <dbReference type="Proteomes" id="UP000799428"/>
    </source>
</evidence>
<evidence type="ECO:0000256" key="1">
    <source>
        <dbReference type="SAM" id="MobiDB-lite"/>
    </source>
</evidence>
<accession>A0A6G1K6E2</accession>
<protein>
    <submittedName>
        <fullName evidence="2">Uncharacterized protein</fullName>
    </submittedName>
</protein>
<dbReference type="AlphaFoldDB" id="A0A6G1K6E2"/>
<proteinExistence type="predicted"/>
<dbReference type="Proteomes" id="UP000799428">
    <property type="component" value="Unassembled WGS sequence"/>
</dbReference>
<reference evidence="2" key="1">
    <citation type="journal article" date="2020" name="Stud. Mycol.">
        <title>101 Dothideomycetes genomes: a test case for predicting lifestyles and emergence of pathogens.</title>
        <authorList>
            <person name="Haridas S."/>
            <person name="Albert R."/>
            <person name="Binder M."/>
            <person name="Bloem J."/>
            <person name="Labutti K."/>
            <person name="Salamov A."/>
            <person name="Andreopoulos B."/>
            <person name="Baker S."/>
            <person name="Barry K."/>
            <person name="Bills G."/>
            <person name="Bluhm B."/>
            <person name="Cannon C."/>
            <person name="Castanera R."/>
            <person name="Culley D."/>
            <person name="Daum C."/>
            <person name="Ezra D."/>
            <person name="Gonzalez J."/>
            <person name="Henrissat B."/>
            <person name="Kuo A."/>
            <person name="Liang C."/>
            <person name="Lipzen A."/>
            <person name="Lutzoni F."/>
            <person name="Magnuson J."/>
            <person name="Mondo S."/>
            <person name="Nolan M."/>
            <person name="Ohm R."/>
            <person name="Pangilinan J."/>
            <person name="Park H.-J."/>
            <person name="Ramirez L."/>
            <person name="Alfaro M."/>
            <person name="Sun H."/>
            <person name="Tritt A."/>
            <person name="Yoshinaga Y."/>
            <person name="Zwiers L.-H."/>
            <person name="Turgeon B."/>
            <person name="Goodwin S."/>
            <person name="Spatafora J."/>
            <person name="Crous P."/>
            <person name="Grigoriev I."/>
        </authorList>
    </citation>
    <scope>NUCLEOTIDE SEQUENCE</scope>
    <source>
        <strain evidence="2">CBS 279.74</strain>
    </source>
</reference>